<protein>
    <submittedName>
        <fullName evidence="1">DUF1640 domain-containing protein</fullName>
    </submittedName>
</protein>
<dbReference type="EMBL" id="JBHTBX010000015">
    <property type="protein sequence ID" value="MFC7436199.1"/>
    <property type="molecule type" value="Genomic_DNA"/>
</dbReference>
<name>A0ABW2RDX9_9BURK</name>
<proteinExistence type="predicted"/>
<comment type="caution">
    <text evidence="1">The sequence shown here is derived from an EMBL/GenBank/DDBJ whole genome shotgun (WGS) entry which is preliminary data.</text>
</comment>
<organism evidence="1 2">
    <name type="scientific">Hydrogenophaga bisanensis</name>
    <dbReference type="NCBI Taxonomy" id="439611"/>
    <lineage>
        <taxon>Bacteria</taxon>
        <taxon>Pseudomonadati</taxon>
        <taxon>Pseudomonadota</taxon>
        <taxon>Betaproteobacteria</taxon>
        <taxon>Burkholderiales</taxon>
        <taxon>Comamonadaceae</taxon>
        <taxon>Hydrogenophaga</taxon>
    </lineage>
</organism>
<gene>
    <name evidence="1" type="ORF">ACFQNJ_16955</name>
</gene>
<sequence length="89" mass="9709">MSMAIQFDTLRFVERLKHAGVPEAHAKAEAEALAVALAESSSGVYATKDDVTSLKLDMVDVRSEIKLLKWMQATVLAGVLSLVIKTFFV</sequence>
<reference evidence="2" key="1">
    <citation type="journal article" date="2019" name="Int. J. Syst. Evol. Microbiol.">
        <title>The Global Catalogue of Microorganisms (GCM) 10K type strain sequencing project: providing services to taxonomists for standard genome sequencing and annotation.</title>
        <authorList>
            <consortium name="The Broad Institute Genomics Platform"/>
            <consortium name="The Broad Institute Genome Sequencing Center for Infectious Disease"/>
            <person name="Wu L."/>
            <person name="Ma J."/>
        </authorList>
    </citation>
    <scope>NUCLEOTIDE SEQUENCE [LARGE SCALE GENOMIC DNA]</scope>
    <source>
        <strain evidence="2">CCUG 54518</strain>
    </source>
</reference>
<dbReference type="Proteomes" id="UP001596495">
    <property type="component" value="Unassembled WGS sequence"/>
</dbReference>
<accession>A0ABW2RDX9</accession>
<evidence type="ECO:0000313" key="1">
    <source>
        <dbReference type="EMBL" id="MFC7436199.1"/>
    </source>
</evidence>
<evidence type="ECO:0000313" key="2">
    <source>
        <dbReference type="Proteomes" id="UP001596495"/>
    </source>
</evidence>
<keyword evidence="2" id="KW-1185">Reference proteome</keyword>
<dbReference type="RefSeq" id="WP_382259672.1">
    <property type="nucleotide sequence ID" value="NZ_JBHTBX010000015.1"/>
</dbReference>